<dbReference type="GO" id="GO:0000139">
    <property type="term" value="C:Golgi membrane"/>
    <property type="evidence" value="ECO:0007669"/>
    <property type="project" value="UniProtKB-SubCell"/>
</dbReference>
<dbReference type="EMBL" id="HBFW01004790">
    <property type="protein sequence ID" value="CAD8932054.1"/>
    <property type="molecule type" value="Transcribed_RNA"/>
</dbReference>
<protein>
    <recommendedName>
        <fullName evidence="11">Golgi SNAP receptor complex member 1</fullName>
    </recommendedName>
</protein>
<keyword evidence="7" id="KW-0333">Golgi apparatus</keyword>
<reference evidence="10" key="1">
    <citation type="submission" date="2021-01" db="EMBL/GenBank/DDBJ databases">
        <authorList>
            <person name="Corre E."/>
            <person name="Pelletier E."/>
            <person name="Niang G."/>
            <person name="Scheremetjew M."/>
            <person name="Finn R."/>
            <person name="Kale V."/>
            <person name="Holt S."/>
            <person name="Cochrane G."/>
            <person name="Meng A."/>
            <person name="Brown T."/>
            <person name="Cohen L."/>
        </authorList>
    </citation>
    <scope>NUCLEOTIDE SEQUENCE</scope>
    <source>
        <strain evidence="10">ECT3854</strain>
    </source>
</reference>
<evidence type="ECO:0000256" key="3">
    <source>
        <dbReference type="ARBA" id="ARBA00022448"/>
    </source>
</evidence>
<keyword evidence="8 9" id="KW-0472">Membrane</keyword>
<evidence type="ECO:0000256" key="4">
    <source>
        <dbReference type="ARBA" id="ARBA00022692"/>
    </source>
</evidence>
<dbReference type="GO" id="GO:0006888">
    <property type="term" value="P:endoplasmic reticulum to Golgi vesicle-mediated transport"/>
    <property type="evidence" value="ECO:0007669"/>
    <property type="project" value="InterPro"/>
</dbReference>
<evidence type="ECO:0000256" key="8">
    <source>
        <dbReference type="ARBA" id="ARBA00023136"/>
    </source>
</evidence>
<dbReference type="GO" id="GO:0031201">
    <property type="term" value="C:SNARE complex"/>
    <property type="evidence" value="ECO:0007669"/>
    <property type="project" value="TreeGrafter"/>
</dbReference>
<keyword evidence="4 9" id="KW-0812">Transmembrane</keyword>
<evidence type="ECO:0000256" key="2">
    <source>
        <dbReference type="ARBA" id="ARBA00008473"/>
    </source>
</evidence>
<evidence type="ECO:0000256" key="9">
    <source>
        <dbReference type="SAM" id="Phobius"/>
    </source>
</evidence>
<dbReference type="PANTHER" id="PTHR21094">
    <property type="entry name" value="GOS-28 SNARE- RELATED"/>
    <property type="match status" value="1"/>
</dbReference>
<comment type="subcellular location">
    <subcellularLocation>
        <location evidence="1">Golgi apparatus membrane</location>
        <topology evidence="1">Single-pass type IV membrane protein</topology>
    </subcellularLocation>
</comment>
<evidence type="ECO:0000313" key="10">
    <source>
        <dbReference type="EMBL" id="CAD8932054.1"/>
    </source>
</evidence>
<dbReference type="GO" id="GO:0006906">
    <property type="term" value="P:vesicle fusion"/>
    <property type="evidence" value="ECO:0007669"/>
    <property type="project" value="TreeGrafter"/>
</dbReference>
<dbReference type="PANTHER" id="PTHR21094:SF2">
    <property type="entry name" value="GOLGI SNAP RECEPTOR COMPLEX MEMBER 1"/>
    <property type="match status" value="1"/>
</dbReference>
<dbReference type="GO" id="GO:0015031">
    <property type="term" value="P:protein transport"/>
    <property type="evidence" value="ECO:0007669"/>
    <property type="project" value="UniProtKB-KW"/>
</dbReference>
<name>A0A7S1D086_CYCTE</name>
<dbReference type="GO" id="GO:0005801">
    <property type="term" value="C:cis-Golgi network"/>
    <property type="evidence" value="ECO:0007669"/>
    <property type="project" value="InterPro"/>
</dbReference>
<evidence type="ECO:0000256" key="7">
    <source>
        <dbReference type="ARBA" id="ARBA00023034"/>
    </source>
</evidence>
<evidence type="ECO:0000256" key="1">
    <source>
        <dbReference type="ARBA" id="ARBA00004409"/>
    </source>
</evidence>
<keyword evidence="3" id="KW-0813">Transport</keyword>
<evidence type="ECO:0000256" key="6">
    <source>
        <dbReference type="ARBA" id="ARBA00022989"/>
    </source>
</evidence>
<keyword evidence="6 9" id="KW-1133">Transmembrane helix</keyword>
<evidence type="ECO:0008006" key="11">
    <source>
        <dbReference type="Google" id="ProtNLM"/>
    </source>
</evidence>
<dbReference type="Pfam" id="PF12352">
    <property type="entry name" value="V-SNARE_C"/>
    <property type="match status" value="1"/>
</dbReference>
<gene>
    <name evidence="10" type="ORF">CTEN0397_LOCUS3078</name>
</gene>
<feature type="transmembrane region" description="Helical" evidence="9">
    <location>
        <begin position="212"/>
        <end position="230"/>
    </location>
</feature>
<keyword evidence="5" id="KW-0653">Protein transport</keyword>
<accession>A0A7S1D086</accession>
<dbReference type="GO" id="GO:0005797">
    <property type="term" value="C:Golgi medial cisterna"/>
    <property type="evidence" value="ECO:0007669"/>
    <property type="project" value="TreeGrafter"/>
</dbReference>
<dbReference type="AlphaFoldDB" id="A0A7S1D086"/>
<proteinExistence type="inferred from homology"/>
<dbReference type="GO" id="GO:0005484">
    <property type="term" value="F:SNAP receptor activity"/>
    <property type="evidence" value="ECO:0007669"/>
    <property type="project" value="TreeGrafter"/>
</dbReference>
<dbReference type="GO" id="GO:0048219">
    <property type="term" value="P:inter-Golgi cisterna vesicle-mediated transport"/>
    <property type="evidence" value="ECO:0007669"/>
    <property type="project" value="TreeGrafter"/>
</dbReference>
<sequence>MQDFDVLRREATKLERHLEERVSRYQQLSQKLAAVDGKSDSLMHSLENGTHLDEETSLRNDIQRTLSTLQDLIQTKLSPAAEQSGKSQHMLMVKRYREILFDLTSDFQKTSTQIQRKKQQFELFQGANMSGSGQDENDPAMEQLLRERNHINNSLTASSSVIAQASEIHSDLKSQGMSLRGVTGTLVKITSQVPGLNRLMENIRRKKARDDLIVSIVIALCIVFTLWYIFG</sequence>
<dbReference type="InterPro" id="IPR023601">
    <property type="entry name" value="Golgi_SNAP_su1"/>
</dbReference>
<organism evidence="10">
    <name type="scientific">Cyclophora tenuis</name>
    <name type="common">Marine diatom</name>
    <dbReference type="NCBI Taxonomy" id="216820"/>
    <lineage>
        <taxon>Eukaryota</taxon>
        <taxon>Sar</taxon>
        <taxon>Stramenopiles</taxon>
        <taxon>Ochrophyta</taxon>
        <taxon>Bacillariophyta</taxon>
        <taxon>Fragilariophyceae</taxon>
        <taxon>Fragilariophycidae</taxon>
        <taxon>Cyclophorales</taxon>
        <taxon>Cyclophoraceae</taxon>
        <taxon>Cyclophora</taxon>
    </lineage>
</organism>
<evidence type="ECO:0000256" key="5">
    <source>
        <dbReference type="ARBA" id="ARBA00022927"/>
    </source>
</evidence>
<comment type="similarity">
    <text evidence="2">Belongs to the GOSR1 family.</text>
</comment>